<dbReference type="PANTHER" id="PTHR28624">
    <property type="entry name" value="COILED-COIL DOMAIN-CONTAINING PROTEIN 51"/>
    <property type="match status" value="1"/>
</dbReference>
<evidence type="ECO:0000256" key="1">
    <source>
        <dbReference type="SAM" id="Coils"/>
    </source>
</evidence>
<evidence type="ECO:0000313" key="4">
    <source>
        <dbReference type="EMBL" id="CAL4244011.1"/>
    </source>
</evidence>
<dbReference type="Proteomes" id="UP001497623">
    <property type="component" value="Unassembled WGS sequence"/>
</dbReference>
<feature type="transmembrane region" description="Helical" evidence="3">
    <location>
        <begin position="665"/>
        <end position="687"/>
    </location>
</feature>
<dbReference type="EMBL" id="CAXKWB010135166">
    <property type="protein sequence ID" value="CAL4244011.1"/>
    <property type="molecule type" value="Genomic_DNA"/>
</dbReference>
<organism evidence="4 5">
    <name type="scientific">Meganyctiphanes norvegica</name>
    <name type="common">Northern krill</name>
    <name type="synonym">Thysanopoda norvegica</name>
    <dbReference type="NCBI Taxonomy" id="48144"/>
    <lineage>
        <taxon>Eukaryota</taxon>
        <taxon>Metazoa</taxon>
        <taxon>Ecdysozoa</taxon>
        <taxon>Arthropoda</taxon>
        <taxon>Crustacea</taxon>
        <taxon>Multicrustacea</taxon>
        <taxon>Malacostraca</taxon>
        <taxon>Eumalacostraca</taxon>
        <taxon>Eucarida</taxon>
        <taxon>Euphausiacea</taxon>
        <taxon>Euphausiidae</taxon>
        <taxon>Meganyctiphanes</taxon>
    </lineage>
</organism>
<evidence type="ECO:0000313" key="5">
    <source>
        <dbReference type="Proteomes" id="UP001497623"/>
    </source>
</evidence>
<comment type="caution">
    <text evidence="4">The sequence shown here is derived from an EMBL/GenBank/DDBJ whole genome shotgun (WGS) entry which is preliminary data.</text>
</comment>
<keyword evidence="3" id="KW-1133">Transmembrane helix</keyword>
<gene>
    <name evidence="4" type="ORF">MNOR_LOCUS40907</name>
</gene>
<keyword evidence="3" id="KW-0812">Transmembrane</keyword>
<dbReference type="AlphaFoldDB" id="A0AAV2SSC0"/>
<keyword evidence="5" id="KW-1185">Reference proteome</keyword>
<evidence type="ECO:0000256" key="2">
    <source>
        <dbReference type="SAM" id="MobiDB-lite"/>
    </source>
</evidence>
<name>A0AAV2SSC0_MEGNR</name>
<keyword evidence="1" id="KW-0175">Coiled coil</keyword>
<proteinExistence type="predicted"/>
<accession>A0AAV2SSC0</accession>
<evidence type="ECO:0000256" key="3">
    <source>
        <dbReference type="SAM" id="Phobius"/>
    </source>
</evidence>
<feature type="non-terminal residue" evidence="4">
    <location>
        <position position="1"/>
    </location>
</feature>
<reference evidence="4 5" key="1">
    <citation type="submission" date="2024-05" db="EMBL/GenBank/DDBJ databases">
        <authorList>
            <person name="Wallberg A."/>
        </authorList>
    </citation>
    <scope>NUCLEOTIDE SEQUENCE [LARGE SCALE GENOMIC DNA]</scope>
</reference>
<keyword evidence="3" id="KW-0472">Membrane</keyword>
<feature type="coiled-coil region" evidence="1">
    <location>
        <begin position="175"/>
        <end position="216"/>
    </location>
</feature>
<dbReference type="InterPro" id="IPR037660">
    <property type="entry name" value="CCDC51"/>
</dbReference>
<dbReference type="PANTHER" id="PTHR28624:SF1">
    <property type="entry name" value="MITOCHONDRIAL POTASSIUM CHANNEL"/>
    <property type="match status" value="1"/>
</dbReference>
<feature type="compositionally biased region" description="Polar residues" evidence="2">
    <location>
        <begin position="76"/>
        <end position="88"/>
    </location>
</feature>
<feature type="region of interest" description="Disordered" evidence="2">
    <location>
        <begin position="60"/>
        <end position="88"/>
    </location>
</feature>
<protein>
    <submittedName>
        <fullName evidence="4">Uncharacterized protein</fullName>
    </submittedName>
</protein>
<sequence length="690" mass="78110">SWHLPHICQYRYASKINNTVQLSTQINLASKNDNCISNRKLAYYLTNKNSKINHRLSLTCNYSSTSEPPNDKKNPQKSSQESSSNHKAIDYVNSSRAQMLKFMHLIKEQSQKPAVQEFGNRLTEKTSSVMKRSQDRLRSLGTVAIRSNDKHPEDWNDMLNRWIQKYQDFVGITDLKKAQERVTELTHKLQLYQSSRQNLQQELETLQEQLLINQQRITKTELYSEEHYALFEEAREINSRLKVVRKDFERSERDERETFEQLSISIRDCHERERTQAEQSKYWSIIASIVSAAIASVITSFNNWVRIREIKEHVTRSGKHLIDNFEDLQDKLLSAAGRNLVPPLALGSAVAVGSIPAPTIQNEIQHVVKEESKATKVGNEIYSQKEIKEEIKASSPVAAKEDTKPTSKDIAPDTVPQQIIVPELRDVNISKEDINHLQEVVRQTVAHEVAIVLAHSHSSQSQQAAIPPIEIKDLNLSGEDLDRIQTLVTHTLEGIKLEVLNSLVQEKRDLLHELQQEVSTSIVQEKQVLHEDLKEITAYIVQERDGILKELKDVSNSIIQERQAIIDQVKEVISSYAHDKEENVATNIEITTPKEVVETKTEDEVLLEDSVGLTEKKIIKESVALTEKKISKDKMMKEAEVILEESDLMSVESAALSSEHSFPSILSAMALGAGIGTLVTAAVLGGFDGS</sequence>